<keyword evidence="3" id="KW-1185">Reference proteome</keyword>
<keyword evidence="1" id="KW-0812">Transmembrane</keyword>
<dbReference type="EMBL" id="CAJPWZ010002261">
    <property type="protein sequence ID" value="CAG2234659.1"/>
    <property type="molecule type" value="Genomic_DNA"/>
</dbReference>
<evidence type="ECO:0000256" key="1">
    <source>
        <dbReference type="SAM" id="Phobius"/>
    </source>
</evidence>
<accession>A0A8S3TSV0</accession>
<protein>
    <recommendedName>
        <fullName evidence="4">FLYWCH-type domain-containing protein</fullName>
    </recommendedName>
</protein>
<reference evidence="2" key="1">
    <citation type="submission" date="2021-03" db="EMBL/GenBank/DDBJ databases">
        <authorList>
            <person name="Bekaert M."/>
        </authorList>
    </citation>
    <scope>NUCLEOTIDE SEQUENCE</scope>
</reference>
<evidence type="ECO:0000313" key="3">
    <source>
        <dbReference type="Proteomes" id="UP000683360"/>
    </source>
</evidence>
<sequence>MRIGQLIRSTTQTIAEETIKYIQNRRVEMDLESIFDVILRKHQKNNHLNSTDGSEILYKNFLQEDFVISSVSLVIICIGISIGIVGNILSSHYSVTMANAQLQVKFVTNRLGNQNLEHSWFKIQAKNKRGIKTYWKCSTSNCPATINTLNNIPTKISANHNHGSDPMQLKVDDVLQRMKVRCTNELTPIPIIYDEELVTFGTTT</sequence>
<feature type="transmembrane region" description="Helical" evidence="1">
    <location>
        <begin position="66"/>
        <end position="89"/>
    </location>
</feature>
<dbReference type="Proteomes" id="UP000683360">
    <property type="component" value="Unassembled WGS sequence"/>
</dbReference>
<keyword evidence="1" id="KW-1133">Transmembrane helix</keyword>
<organism evidence="2 3">
    <name type="scientific">Mytilus edulis</name>
    <name type="common">Blue mussel</name>
    <dbReference type="NCBI Taxonomy" id="6550"/>
    <lineage>
        <taxon>Eukaryota</taxon>
        <taxon>Metazoa</taxon>
        <taxon>Spiralia</taxon>
        <taxon>Lophotrochozoa</taxon>
        <taxon>Mollusca</taxon>
        <taxon>Bivalvia</taxon>
        <taxon>Autobranchia</taxon>
        <taxon>Pteriomorphia</taxon>
        <taxon>Mytilida</taxon>
        <taxon>Mytiloidea</taxon>
        <taxon>Mytilidae</taxon>
        <taxon>Mytilinae</taxon>
        <taxon>Mytilus</taxon>
    </lineage>
</organism>
<name>A0A8S3TSV0_MYTED</name>
<dbReference type="OrthoDB" id="9974479at2759"/>
<dbReference type="AlphaFoldDB" id="A0A8S3TSV0"/>
<proteinExistence type="predicted"/>
<evidence type="ECO:0008006" key="4">
    <source>
        <dbReference type="Google" id="ProtNLM"/>
    </source>
</evidence>
<gene>
    <name evidence="2" type="ORF">MEDL_47274</name>
</gene>
<dbReference type="Gene3D" id="2.20.25.240">
    <property type="match status" value="1"/>
</dbReference>
<comment type="caution">
    <text evidence="2">The sequence shown here is derived from an EMBL/GenBank/DDBJ whole genome shotgun (WGS) entry which is preliminary data.</text>
</comment>
<evidence type="ECO:0000313" key="2">
    <source>
        <dbReference type="EMBL" id="CAG2234659.1"/>
    </source>
</evidence>
<keyword evidence="1" id="KW-0472">Membrane</keyword>